<evidence type="ECO:0000313" key="3">
    <source>
        <dbReference type="Proteomes" id="UP000010796"/>
    </source>
</evidence>
<dbReference type="CDD" id="cd01427">
    <property type="entry name" value="HAD_like"/>
    <property type="match status" value="1"/>
</dbReference>
<dbReference type="SUPFAM" id="SSF56784">
    <property type="entry name" value="HAD-like"/>
    <property type="match status" value="1"/>
</dbReference>
<dbReference type="InterPro" id="IPR050582">
    <property type="entry name" value="HAD-like_SerB"/>
</dbReference>
<organism evidence="2 3">
    <name type="scientific">Echinicola vietnamensis (strain DSM 17526 / LMG 23754 / KMM 6221)</name>
    <dbReference type="NCBI Taxonomy" id="926556"/>
    <lineage>
        <taxon>Bacteria</taxon>
        <taxon>Pseudomonadati</taxon>
        <taxon>Bacteroidota</taxon>
        <taxon>Cytophagia</taxon>
        <taxon>Cytophagales</taxon>
        <taxon>Cyclobacteriaceae</taxon>
        <taxon>Echinicola</taxon>
    </lineage>
</organism>
<evidence type="ECO:0000256" key="1">
    <source>
        <dbReference type="SAM" id="SignalP"/>
    </source>
</evidence>
<dbReference type="HOGENOM" id="CLU_052514_0_0_10"/>
<dbReference type="Pfam" id="PF12710">
    <property type="entry name" value="HAD"/>
    <property type="match status" value="1"/>
</dbReference>
<proteinExistence type="predicted"/>
<dbReference type="AlphaFoldDB" id="L0FY25"/>
<dbReference type="EMBL" id="CP003346">
    <property type="protein sequence ID" value="AGA78819.1"/>
    <property type="molecule type" value="Genomic_DNA"/>
</dbReference>
<dbReference type="STRING" id="926556.Echvi_2577"/>
<dbReference type="Gene3D" id="3.40.50.1000">
    <property type="entry name" value="HAD superfamily/HAD-like"/>
    <property type="match status" value="1"/>
</dbReference>
<dbReference type="PANTHER" id="PTHR43344">
    <property type="entry name" value="PHOSPHOSERINE PHOSPHATASE"/>
    <property type="match status" value="1"/>
</dbReference>
<dbReference type="Proteomes" id="UP000010796">
    <property type="component" value="Chromosome"/>
</dbReference>
<dbReference type="RefSeq" id="WP_015266372.1">
    <property type="nucleotide sequence ID" value="NC_019904.1"/>
</dbReference>
<protein>
    <submittedName>
        <fullName evidence="2">Phosphoserine phosphatase</fullName>
    </submittedName>
</protein>
<gene>
    <name evidence="2" type="ordered locus">Echvi_2577</name>
</gene>
<dbReference type="InterPro" id="IPR036412">
    <property type="entry name" value="HAD-like_sf"/>
</dbReference>
<keyword evidence="1" id="KW-0732">Signal</keyword>
<evidence type="ECO:0000313" key="2">
    <source>
        <dbReference type="EMBL" id="AGA78819.1"/>
    </source>
</evidence>
<dbReference type="InterPro" id="IPR023214">
    <property type="entry name" value="HAD_sf"/>
</dbReference>
<dbReference type="KEGG" id="evi:Echvi_2577"/>
<sequence length="352" mass="40367">MKNNRILRIWLVAFVWSFVAVSCASKTDDVIDKPTTSREIEDGNGLSSWNDVASKQAIMAFVEEVTNPESPHFIEEKDRIATFDNDGTLWSEQPMYFQFFFAIDRIKAMSEDHPEWKDKQPYKAVLENDMDALMAQGGTGLLQLVMASHTGLTTDEFERIVRDWISTAKHPTKNKPYTELVFQPMLELVKYLQQHEFKVFIVSGGGVDFMRPWAEEVYGIPRDQIVGSSFKTEYAYNDGKPEIMILPEIDLNDDKEGKPIGIHSYIGRKPVFAAGNSDGDLQMLRWADANIKKSFKLYVHHTDGEREWAYDSTSHIGTFKAGWEEALQKDWVIVDMKRDWKIIYPNDGGNTD</sequence>
<dbReference type="eggNOG" id="COG0560">
    <property type="taxonomic scope" value="Bacteria"/>
</dbReference>
<accession>L0FY25</accession>
<keyword evidence="3" id="KW-1185">Reference proteome</keyword>
<name>L0FY25_ECHVK</name>
<dbReference type="PATRIC" id="fig|926556.3.peg.2718"/>
<dbReference type="PROSITE" id="PS51257">
    <property type="entry name" value="PROKAR_LIPOPROTEIN"/>
    <property type="match status" value="1"/>
</dbReference>
<reference evidence="3" key="1">
    <citation type="submission" date="2012-02" db="EMBL/GenBank/DDBJ databases">
        <title>The complete genome of Echinicola vietnamensis DSM 17526.</title>
        <authorList>
            <person name="Lucas S."/>
            <person name="Copeland A."/>
            <person name="Lapidus A."/>
            <person name="Glavina del Rio T."/>
            <person name="Dalin E."/>
            <person name="Tice H."/>
            <person name="Bruce D."/>
            <person name="Goodwin L."/>
            <person name="Pitluck S."/>
            <person name="Peters L."/>
            <person name="Ovchinnikova G."/>
            <person name="Teshima H."/>
            <person name="Kyrpides N."/>
            <person name="Mavromatis K."/>
            <person name="Ivanova N."/>
            <person name="Brettin T."/>
            <person name="Detter J.C."/>
            <person name="Han C."/>
            <person name="Larimer F."/>
            <person name="Land M."/>
            <person name="Hauser L."/>
            <person name="Markowitz V."/>
            <person name="Cheng J.-F."/>
            <person name="Hugenholtz P."/>
            <person name="Woyke T."/>
            <person name="Wu D."/>
            <person name="Brambilla E."/>
            <person name="Klenk H.-P."/>
            <person name="Eisen J.A."/>
        </authorList>
    </citation>
    <scope>NUCLEOTIDE SEQUENCE [LARGE SCALE GENOMIC DNA]</scope>
    <source>
        <strain evidence="3">DSM 17526 / LMG 23754 / KMM 6221</strain>
    </source>
</reference>
<feature type="signal peptide" evidence="1">
    <location>
        <begin position="1"/>
        <end position="24"/>
    </location>
</feature>
<feature type="chain" id="PRO_5003942893" evidence="1">
    <location>
        <begin position="25"/>
        <end position="352"/>
    </location>
</feature>